<dbReference type="NCBIfam" id="NF008977">
    <property type="entry name" value="PRK12324.1-2"/>
    <property type="match status" value="1"/>
</dbReference>
<feature type="transmembrane region" description="Helical" evidence="6">
    <location>
        <begin position="129"/>
        <end position="150"/>
    </location>
</feature>
<keyword evidence="5 6" id="KW-0472">Membrane</keyword>
<keyword evidence="7" id="KW-0808">Transferase</keyword>
<gene>
    <name evidence="7" type="ORF">COS99_05200</name>
</gene>
<comment type="caution">
    <text evidence="7">The sequence shown here is derived from an EMBL/GenBank/DDBJ whole genome shotgun (WGS) entry which is preliminary data.</text>
</comment>
<feature type="transmembrane region" description="Helical" evidence="6">
    <location>
        <begin position="274"/>
        <end position="291"/>
    </location>
</feature>
<feature type="transmembrane region" description="Helical" evidence="6">
    <location>
        <begin position="201"/>
        <end position="222"/>
    </location>
</feature>
<dbReference type="Pfam" id="PF01040">
    <property type="entry name" value="UbiA"/>
    <property type="match status" value="1"/>
</dbReference>
<dbReference type="AlphaFoldDB" id="A0A2J0KSK7"/>
<evidence type="ECO:0000256" key="3">
    <source>
        <dbReference type="ARBA" id="ARBA00022692"/>
    </source>
</evidence>
<keyword evidence="4 6" id="KW-1133">Transmembrane helix</keyword>
<dbReference type="EMBL" id="PEWV01000053">
    <property type="protein sequence ID" value="PIU41502.1"/>
    <property type="molecule type" value="Genomic_DNA"/>
</dbReference>
<comment type="subcellular location">
    <subcellularLocation>
        <location evidence="1">Membrane</location>
        <topology evidence="1">Multi-pass membrane protein</topology>
    </subcellularLocation>
</comment>
<dbReference type="InterPro" id="IPR044878">
    <property type="entry name" value="UbiA_sf"/>
</dbReference>
<evidence type="ECO:0000313" key="8">
    <source>
        <dbReference type="Proteomes" id="UP000230052"/>
    </source>
</evidence>
<keyword evidence="3 6" id="KW-0812">Transmembrane</keyword>
<feature type="transmembrane region" description="Helical" evidence="6">
    <location>
        <begin position="106"/>
        <end position="122"/>
    </location>
</feature>
<dbReference type="GO" id="GO:0016020">
    <property type="term" value="C:membrane"/>
    <property type="evidence" value="ECO:0007669"/>
    <property type="project" value="UniProtKB-SubCell"/>
</dbReference>
<feature type="transmembrane region" description="Helical" evidence="6">
    <location>
        <begin position="156"/>
        <end position="173"/>
    </location>
</feature>
<dbReference type="CDD" id="cd13963">
    <property type="entry name" value="PT_UbiA_2"/>
    <property type="match status" value="1"/>
</dbReference>
<evidence type="ECO:0000256" key="6">
    <source>
        <dbReference type="SAM" id="Phobius"/>
    </source>
</evidence>
<feature type="transmembrane region" description="Helical" evidence="6">
    <location>
        <begin position="39"/>
        <end position="60"/>
    </location>
</feature>
<feature type="transmembrane region" description="Helical" evidence="6">
    <location>
        <begin position="234"/>
        <end position="253"/>
    </location>
</feature>
<accession>A0A2J0KSK7</accession>
<evidence type="ECO:0000313" key="7">
    <source>
        <dbReference type="EMBL" id="PIU41502.1"/>
    </source>
</evidence>
<evidence type="ECO:0000256" key="5">
    <source>
        <dbReference type="ARBA" id="ARBA00023136"/>
    </source>
</evidence>
<evidence type="ECO:0000256" key="4">
    <source>
        <dbReference type="ARBA" id="ARBA00022989"/>
    </source>
</evidence>
<protein>
    <submittedName>
        <fullName evidence="7">Decaprenyl-phosphate phosphoribosyltransferase</fullName>
    </submittedName>
</protein>
<dbReference type="GO" id="GO:0016757">
    <property type="term" value="F:glycosyltransferase activity"/>
    <property type="evidence" value="ECO:0007669"/>
    <property type="project" value="UniProtKB-KW"/>
</dbReference>
<organism evidence="7 8">
    <name type="scientific">Candidatus Aquitaenariimonas noxiae</name>
    <dbReference type="NCBI Taxonomy" id="1974741"/>
    <lineage>
        <taxon>Bacteria</taxon>
        <taxon>Pseudomonadati</taxon>
        <taxon>Candidatus Omnitrophota</taxon>
        <taxon>Candidatus Aquitaenariimonas</taxon>
    </lineage>
</organism>
<keyword evidence="2" id="KW-1003">Cell membrane</keyword>
<name>A0A2J0KSK7_9BACT</name>
<dbReference type="Proteomes" id="UP000230052">
    <property type="component" value="Unassembled WGS sequence"/>
</dbReference>
<keyword evidence="7" id="KW-0328">Glycosyltransferase</keyword>
<reference evidence="7 8" key="1">
    <citation type="submission" date="2017-09" db="EMBL/GenBank/DDBJ databases">
        <title>Depth-based differentiation of microbial function through sediment-hosted aquifers and enrichment of novel symbionts in the deep terrestrial subsurface.</title>
        <authorList>
            <person name="Probst A.J."/>
            <person name="Ladd B."/>
            <person name="Jarett J.K."/>
            <person name="Geller-Mcgrath D.E."/>
            <person name="Sieber C.M."/>
            <person name="Emerson J.B."/>
            <person name="Anantharaman K."/>
            <person name="Thomas B.C."/>
            <person name="Malmstrom R."/>
            <person name="Stieglmeier M."/>
            <person name="Klingl A."/>
            <person name="Woyke T."/>
            <person name="Ryan C.M."/>
            <person name="Banfield J.F."/>
        </authorList>
    </citation>
    <scope>NUCLEOTIDE SEQUENCE [LARGE SCALE GENOMIC DNA]</scope>
    <source>
        <strain evidence="7">CG07_land_8_20_14_0_80_42_15</strain>
    </source>
</reference>
<evidence type="ECO:0000256" key="2">
    <source>
        <dbReference type="ARBA" id="ARBA00022475"/>
    </source>
</evidence>
<evidence type="ECO:0000256" key="1">
    <source>
        <dbReference type="ARBA" id="ARBA00004141"/>
    </source>
</evidence>
<proteinExistence type="predicted"/>
<sequence length="297" mass="34323">MYKHFFIALRPKHWIKNLFIFLPLIFGKKLFVYPTVLRSIAAFCLFFLAASGSYLINDIIDSERDRLHPTKRSRPIASGKLNVRQGLIVALLLQVFAILVSFIFSVPFGCIIAAYILFNFIYSKVLKDVVIVDVFCIAGFFILRIMAGSVAGNMAMSYWIIVMTVLLALFLGFNKRRQELNLYGEAAFGYRAVLKKYSRNFIDRMIMIVTSLILLAYILYTIDGRTVRELGTCNLVFTIPFVYYGIFRYLYLIHKVQKDGDPVQMLLGDRMMRVDLALWISACIWVIYFGSQKRWPN</sequence>
<dbReference type="InterPro" id="IPR000537">
    <property type="entry name" value="UbiA_prenyltransferase"/>
</dbReference>
<dbReference type="GO" id="GO:0016765">
    <property type="term" value="F:transferase activity, transferring alkyl or aryl (other than methyl) groups"/>
    <property type="evidence" value="ECO:0007669"/>
    <property type="project" value="InterPro"/>
</dbReference>
<dbReference type="Gene3D" id="1.10.357.140">
    <property type="entry name" value="UbiA prenyltransferase"/>
    <property type="match status" value="1"/>
</dbReference>